<dbReference type="Proteomes" id="UP000694388">
    <property type="component" value="Unplaced"/>
</dbReference>
<dbReference type="PANTHER" id="PTHR47510:SF3">
    <property type="entry name" value="ENDO_EXONUCLEASE_PHOSPHATASE DOMAIN-CONTAINING PROTEIN"/>
    <property type="match status" value="1"/>
</dbReference>
<organism evidence="2 3">
    <name type="scientific">Eptatretus burgeri</name>
    <name type="common">Inshore hagfish</name>
    <dbReference type="NCBI Taxonomy" id="7764"/>
    <lineage>
        <taxon>Eukaryota</taxon>
        <taxon>Metazoa</taxon>
        <taxon>Chordata</taxon>
        <taxon>Craniata</taxon>
        <taxon>Vertebrata</taxon>
        <taxon>Cyclostomata</taxon>
        <taxon>Myxini</taxon>
        <taxon>Myxiniformes</taxon>
        <taxon>Myxinidae</taxon>
        <taxon>Eptatretinae</taxon>
        <taxon>Eptatretus</taxon>
    </lineage>
</organism>
<protein>
    <submittedName>
        <fullName evidence="2">Uncharacterized protein</fullName>
    </submittedName>
</protein>
<evidence type="ECO:0000256" key="1">
    <source>
        <dbReference type="SAM" id="MobiDB-lite"/>
    </source>
</evidence>
<reference evidence="2" key="1">
    <citation type="submission" date="2025-08" db="UniProtKB">
        <authorList>
            <consortium name="Ensembl"/>
        </authorList>
    </citation>
    <scope>IDENTIFICATION</scope>
</reference>
<reference evidence="2" key="2">
    <citation type="submission" date="2025-09" db="UniProtKB">
        <authorList>
            <consortium name="Ensembl"/>
        </authorList>
    </citation>
    <scope>IDENTIFICATION</scope>
</reference>
<keyword evidence="3" id="KW-1185">Reference proteome</keyword>
<dbReference type="Ensembl" id="ENSEBUT00000007600.1">
    <property type="protein sequence ID" value="ENSEBUP00000007128.1"/>
    <property type="gene ID" value="ENSEBUG00000004675.1"/>
</dbReference>
<dbReference type="AlphaFoldDB" id="A0A8C4NFZ4"/>
<proteinExistence type="predicted"/>
<evidence type="ECO:0000313" key="2">
    <source>
        <dbReference type="Ensembl" id="ENSEBUP00000007128.1"/>
    </source>
</evidence>
<accession>A0A8C4NFZ4</accession>
<evidence type="ECO:0000313" key="3">
    <source>
        <dbReference type="Proteomes" id="UP000694388"/>
    </source>
</evidence>
<name>A0A8C4NFZ4_EPTBU</name>
<feature type="compositionally biased region" description="Polar residues" evidence="1">
    <location>
        <begin position="588"/>
        <end position="599"/>
    </location>
</feature>
<sequence>MCIRDSPWTLYPFLLTRWRACFQTSSQLLQPVQTASAHVSSKPALLLLLTLSLFYSPSHLPKVICHLLGNLLTSLPCIKKVQKQIPVTTDQSAFSQSSARDVYKRQSLDSVPFLLTRWRAYCQTSSQILQPVQTASAHVSSKPALLLLLTLSLFYSPSHLPKVICHLLGNLLTSLPCIKKVQKQIPVTTDQSAFSQSSARDVYKRQSLDSVSFSPDKVESLLSNLESDSATGPDGISPRVLKNYSSVLAPPLSVLFTLSFAQGHLPSAWKSANITALHKKVQKQIPATPDQSAFSQSSARDVYKRQSLDSVSFSPDKVESLLSNLESDSATGPDGISPRVLKNYSSVLAPPLSVLFTLSFAQGHLPSAWKSANITALHKKVQKQIPATPDQSAFSQSSARDVYKRQSLDSVSFSPDKVESLLSNLESDSATGPDGISPRVLKNYSSVLAPPLSVLFTLSFAQGHLPSAWKSANITALHKKVQKQIPATSDQSAFSQSSARDVYKRQSLDSVSFSPDKVESLLSNLESDSATGPDGISPRVLKNYSSVLAPPLSVLFTLSFAQGHLPSAWKSANITALHKKVQKQIPATTDQSAFSQSSARDVYKRQDFM</sequence>
<feature type="region of interest" description="Disordered" evidence="1">
    <location>
        <begin position="588"/>
        <end position="609"/>
    </location>
</feature>
<dbReference type="PANTHER" id="PTHR47510">
    <property type="entry name" value="REVERSE TRANSCRIPTASE DOMAIN-CONTAINING PROTEIN"/>
    <property type="match status" value="1"/>
</dbReference>